<feature type="transmembrane region" description="Helical" evidence="7">
    <location>
        <begin position="68"/>
        <end position="90"/>
    </location>
</feature>
<name>A0A921KLK0_9ACTN</name>
<sequence>MSSHNTPLEGLDVIAEEENTPAKKPFLATTPGVVLACLAACFLWGSAFPCVKIGYELFGVDSADVPSILAFAGTRFVIAGLMVVAGVSLAARRAFVPERRDLPAIGVLSLFQTVLQYILFYVGLANCAGVTSSILEASNSFLCVLLAALVFRSERLTGRKVLGCLVGFAGVVLVNVAGESGGLSFTLTGEGMALLSTVAAATSSNLAKRFSREHDPVLLSGWQFVIGGAVLLVAGLALGGHVAPADAANPLPALALLAYLGLISAGAYSLWSLALAANPVSRVAVFGFMNPVFGVLLSAVLLGETNVVSPMVAVAALALVSLGIIIVNRPEAAAGSARREA</sequence>
<comment type="caution">
    <text evidence="9">The sequence shown here is derived from an EMBL/GenBank/DDBJ whole genome shotgun (WGS) entry which is preliminary data.</text>
</comment>
<evidence type="ECO:0000256" key="4">
    <source>
        <dbReference type="ARBA" id="ARBA00022692"/>
    </source>
</evidence>
<keyword evidence="6 7" id="KW-0472">Membrane</keyword>
<proteinExistence type="inferred from homology"/>
<reference evidence="9" key="2">
    <citation type="submission" date="2021-09" db="EMBL/GenBank/DDBJ databases">
        <authorList>
            <person name="Gilroy R."/>
        </authorList>
    </citation>
    <scope>NUCLEOTIDE SEQUENCE</scope>
    <source>
        <strain evidence="9">CHK124-7917</strain>
    </source>
</reference>
<feature type="transmembrane region" description="Helical" evidence="7">
    <location>
        <begin position="219"/>
        <end position="239"/>
    </location>
</feature>
<evidence type="ECO:0000313" key="10">
    <source>
        <dbReference type="Proteomes" id="UP000697330"/>
    </source>
</evidence>
<protein>
    <submittedName>
        <fullName evidence="9">DMT family transporter</fullName>
    </submittedName>
</protein>
<gene>
    <name evidence="9" type="ORF">K8U72_08430</name>
</gene>
<feature type="domain" description="EamA" evidence="8">
    <location>
        <begin position="188"/>
        <end position="327"/>
    </location>
</feature>
<evidence type="ECO:0000256" key="1">
    <source>
        <dbReference type="ARBA" id="ARBA00004651"/>
    </source>
</evidence>
<evidence type="ECO:0000259" key="8">
    <source>
        <dbReference type="Pfam" id="PF00892"/>
    </source>
</evidence>
<dbReference type="Proteomes" id="UP000697330">
    <property type="component" value="Unassembled WGS sequence"/>
</dbReference>
<dbReference type="PANTHER" id="PTHR32322">
    <property type="entry name" value="INNER MEMBRANE TRANSPORTER"/>
    <property type="match status" value="1"/>
</dbReference>
<reference evidence="9" key="1">
    <citation type="journal article" date="2021" name="PeerJ">
        <title>Extensive microbial diversity within the chicken gut microbiome revealed by metagenomics and culture.</title>
        <authorList>
            <person name="Gilroy R."/>
            <person name="Ravi A."/>
            <person name="Getino M."/>
            <person name="Pursley I."/>
            <person name="Horton D.L."/>
            <person name="Alikhan N.F."/>
            <person name="Baker D."/>
            <person name="Gharbi K."/>
            <person name="Hall N."/>
            <person name="Watson M."/>
            <person name="Adriaenssens E.M."/>
            <person name="Foster-Nyarko E."/>
            <person name="Jarju S."/>
            <person name="Secka A."/>
            <person name="Antonio M."/>
            <person name="Oren A."/>
            <person name="Chaudhuri R.R."/>
            <person name="La Ragione R."/>
            <person name="Hildebrand F."/>
            <person name="Pallen M.J."/>
        </authorList>
    </citation>
    <scope>NUCLEOTIDE SEQUENCE</scope>
    <source>
        <strain evidence="9">CHK124-7917</strain>
    </source>
</reference>
<dbReference type="EMBL" id="DYWQ01000126">
    <property type="protein sequence ID" value="HJF45787.1"/>
    <property type="molecule type" value="Genomic_DNA"/>
</dbReference>
<keyword evidence="5 7" id="KW-1133">Transmembrane helix</keyword>
<dbReference type="InterPro" id="IPR050638">
    <property type="entry name" value="AA-Vitamin_Transporters"/>
</dbReference>
<feature type="transmembrane region" description="Helical" evidence="7">
    <location>
        <begin position="308"/>
        <end position="328"/>
    </location>
</feature>
<dbReference type="GO" id="GO:0005886">
    <property type="term" value="C:plasma membrane"/>
    <property type="evidence" value="ECO:0007669"/>
    <property type="project" value="UniProtKB-SubCell"/>
</dbReference>
<feature type="transmembrane region" description="Helical" evidence="7">
    <location>
        <begin position="102"/>
        <end position="124"/>
    </location>
</feature>
<evidence type="ECO:0000256" key="7">
    <source>
        <dbReference type="SAM" id="Phobius"/>
    </source>
</evidence>
<feature type="transmembrane region" description="Helical" evidence="7">
    <location>
        <begin position="26"/>
        <end position="48"/>
    </location>
</feature>
<feature type="transmembrane region" description="Helical" evidence="7">
    <location>
        <begin position="251"/>
        <end position="271"/>
    </location>
</feature>
<feature type="domain" description="EamA" evidence="8">
    <location>
        <begin position="34"/>
        <end position="175"/>
    </location>
</feature>
<dbReference type="InterPro" id="IPR037185">
    <property type="entry name" value="EmrE-like"/>
</dbReference>
<evidence type="ECO:0000256" key="5">
    <source>
        <dbReference type="ARBA" id="ARBA00022989"/>
    </source>
</evidence>
<evidence type="ECO:0000256" key="2">
    <source>
        <dbReference type="ARBA" id="ARBA00007362"/>
    </source>
</evidence>
<dbReference type="InterPro" id="IPR000620">
    <property type="entry name" value="EamA_dom"/>
</dbReference>
<keyword evidence="3" id="KW-1003">Cell membrane</keyword>
<keyword evidence="4 7" id="KW-0812">Transmembrane</keyword>
<organism evidence="9 10">
    <name type="scientific">Thermophilibacter provencensis</name>
    <dbReference type="NCBI Taxonomy" id="1852386"/>
    <lineage>
        <taxon>Bacteria</taxon>
        <taxon>Bacillati</taxon>
        <taxon>Actinomycetota</taxon>
        <taxon>Coriobacteriia</taxon>
        <taxon>Coriobacteriales</taxon>
        <taxon>Atopobiaceae</taxon>
        <taxon>Thermophilibacter</taxon>
    </lineage>
</organism>
<dbReference type="AlphaFoldDB" id="A0A921KLK0"/>
<accession>A0A921KLK0</accession>
<comment type="subcellular location">
    <subcellularLocation>
        <location evidence="1">Cell membrane</location>
        <topology evidence="1">Multi-pass membrane protein</topology>
    </subcellularLocation>
</comment>
<feature type="transmembrane region" description="Helical" evidence="7">
    <location>
        <begin position="130"/>
        <end position="149"/>
    </location>
</feature>
<evidence type="ECO:0000256" key="6">
    <source>
        <dbReference type="ARBA" id="ARBA00023136"/>
    </source>
</evidence>
<feature type="transmembrane region" description="Helical" evidence="7">
    <location>
        <begin position="283"/>
        <end position="302"/>
    </location>
</feature>
<dbReference type="Pfam" id="PF00892">
    <property type="entry name" value="EamA"/>
    <property type="match status" value="2"/>
</dbReference>
<comment type="similarity">
    <text evidence="2">Belongs to the EamA transporter family.</text>
</comment>
<dbReference type="PANTHER" id="PTHR32322:SF18">
    <property type="entry name" value="S-ADENOSYLMETHIONINE_S-ADENOSYLHOMOCYSTEINE TRANSPORTER"/>
    <property type="match status" value="1"/>
</dbReference>
<evidence type="ECO:0000256" key="3">
    <source>
        <dbReference type="ARBA" id="ARBA00022475"/>
    </source>
</evidence>
<dbReference type="SUPFAM" id="SSF103481">
    <property type="entry name" value="Multidrug resistance efflux transporter EmrE"/>
    <property type="match status" value="2"/>
</dbReference>
<evidence type="ECO:0000313" key="9">
    <source>
        <dbReference type="EMBL" id="HJF45787.1"/>
    </source>
</evidence>